<dbReference type="OrthoDB" id="2563191at2759"/>
<protein>
    <submittedName>
        <fullName evidence="3">Uncharacterized protein</fullName>
    </submittedName>
</protein>
<gene>
    <name evidence="3" type="ORF">I303_05867</name>
</gene>
<dbReference type="EMBL" id="KI894033">
    <property type="protein sequence ID" value="OBR83587.1"/>
    <property type="molecule type" value="Genomic_DNA"/>
</dbReference>
<feature type="compositionally biased region" description="Basic and acidic residues" evidence="2">
    <location>
        <begin position="456"/>
        <end position="466"/>
    </location>
</feature>
<feature type="compositionally biased region" description="Polar residues" evidence="2">
    <location>
        <begin position="386"/>
        <end position="399"/>
    </location>
</feature>
<dbReference type="VEuPathDB" id="FungiDB:I303_05867"/>
<evidence type="ECO:0000313" key="3">
    <source>
        <dbReference type="EMBL" id="OBR83587.1"/>
    </source>
</evidence>
<feature type="coiled-coil region" evidence="1">
    <location>
        <begin position="231"/>
        <end position="258"/>
    </location>
</feature>
<feature type="region of interest" description="Disordered" evidence="2">
    <location>
        <begin position="386"/>
        <end position="498"/>
    </location>
</feature>
<evidence type="ECO:0000256" key="1">
    <source>
        <dbReference type="SAM" id="Coils"/>
    </source>
</evidence>
<dbReference type="STRING" id="1296121.A0A1A6A0I7"/>
<feature type="compositionally biased region" description="Polar residues" evidence="2">
    <location>
        <begin position="162"/>
        <end position="175"/>
    </location>
</feature>
<feature type="region of interest" description="Disordered" evidence="2">
    <location>
        <begin position="161"/>
        <end position="188"/>
    </location>
</feature>
<feature type="compositionally biased region" description="Acidic residues" evidence="2">
    <location>
        <begin position="697"/>
        <end position="712"/>
    </location>
</feature>
<dbReference type="AlphaFoldDB" id="A0A1A6A0I7"/>
<feature type="region of interest" description="Disordered" evidence="2">
    <location>
        <begin position="648"/>
        <end position="747"/>
    </location>
</feature>
<feature type="compositionally biased region" description="Basic and acidic residues" evidence="2">
    <location>
        <begin position="415"/>
        <end position="433"/>
    </location>
</feature>
<proteinExistence type="predicted"/>
<feature type="compositionally biased region" description="Low complexity" evidence="2">
    <location>
        <begin position="280"/>
        <end position="292"/>
    </location>
</feature>
<reference evidence="3" key="1">
    <citation type="submission" date="2013-07" db="EMBL/GenBank/DDBJ databases">
        <title>The Genome Sequence of Cryptococcus dejecticola CBS10117.</title>
        <authorList>
            <consortium name="The Broad Institute Genome Sequencing Platform"/>
            <person name="Cuomo C."/>
            <person name="Litvintseva A."/>
            <person name="Chen Y."/>
            <person name="Heitman J."/>
            <person name="Sun S."/>
            <person name="Springer D."/>
            <person name="Dromer F."/>
            <person name="Young S.K."/>
            <person name="Zeng Q."/>
            <person name="Gargeya S."/>
            <person name="Fitzgerald M."/>
            <person name="Abouelleil A."/>
            <person name="Alvarado L."/>
            <person name="Berlin A.M."/>
            <person name="Chapman S.B."/>
            <person name="Dewar J."/>
            <person name="Goldberg J."/>
            <person name="Griggs A."/>
            <person name="Gujja S."/>
            <person name="Hansen M."/>
            <person name="Howarth C."/>
            <person name="Imamovic A."/>
            <person name="Larimer J."/>
            <person name="McCowan C."/>
            <person name="Murphy C."/>
            <person name="Pearson M."/>
            <person name="Priest M."/>
            <person name="Roberts A."/>
            <person name="Saif S."/>
            <person name="Shea T."/>
            <person name="Sykes S."/>
            <person name="Wortman J."/>
            <person name="Nusbaum C."/>
            <person name="Birren B."/>
        </authorList>
    </citation>
    <scope>NUCLEOTIDE SEQUENCE [LARGE SCALE GENOMIC DNA]</scope>
    <source>
        <strain evidence="3">CBS 10117</strain>
    </source>
</reference>
<organism evidence="3">
    <name type="scientific">Kwoniella dejecticola CBS 10117</name>
    <dbReference type="NCBI Taxonomy" id="1296121"/>
    <lineage>
        <taxon>Eukaryota</taxon>
        <taxon>Fungi</taxon>
        <taxon>Dikarya</taxon>
        <taxon>Basidiomycota</taxon>
        <taxon>Agaricomycotina</taxon>
        <taxon>Tremellomycetes</taxon>
        <taxon>Tremellales</taxon>
        <taxon>Cryptococcaceae</taxon>
        <taxon>Kwoniella</taxon>
    </lineage>
</organism>
<sequence length="747" mass="81843">MAGSSRSTAHDAGQASAPLPSESTPFTFSCKCFNLKVNGRIASGDEGKVARTSKHTIRVYLPVAAEVLRFSGYVTYDQDDFREATETAVAQDGDDTLGPSWRTCWLCDVKCYEASGKSRKDPAAEEEWIKVDLGNGILFGDDLDQSDQERLPFSNLRLEFPNTGSTFGQPPNNVEPTPYPTPSQTSEPAHLIPPPHDPFFLPPPFIPNNAHLRDLCDHAGDHLKQSHKKLEDEVKRYIASKTQEMRDLEEKVRAEVEMLWNKYKDGPGRDEVEASERARSSSVSRSGSISRPMSKDRATALEQPQSKNPLSKVASAVSPSNNAPGSSLLAQSLSANTFYAPAPSNNASASAKDEISKTLNEVASTYDKRDDSRAVAMSYVLSNLSEHMGGSTTSGSALGQSRRRSSSSKTNGESVPDKDSWIDEERATLRELSGKQGNMSAVAEEDGENSTPRPKAVKELQGEKSKGKGKVTFEEPETESPQKPSPAEDDAEGESDITPWYHTVFDMEMDDHQSAQPEENTLSPAERLAQLPISRTRNIVEANLSRTFAADAPSHRAAWKKIEENGSMYATLRRGSGSSDDDVVVEDESKISKLAMSMPMAIHLPKSRIKHEAISELERKTSLSDKHGILVPPLLKAMRQRGISSEENSLGLGLGIPRGRPAGNEPLRKTSRSASVSREREQVQSYKNDPGALYESLGDEDDDEDNGAEEEEGTLRDNKGFIPPHVLARKNDKEQLPDVGWRSMVSS</sequence>
<accession>A0A1A6A0I7</accession>
<keyword evidence="1" id="KW-0175">Coiled coil</keyword>
<feature type="compositionally biased region" description="Basic and acidic residues" evidence="2">
    <location>
        <begin position="264"/>
        <end position="279"/>
    </location>
</feature>
<feature type="region of interest" description="Disordered" evidence="2">
    <location>
        <begin position="1"/>
        <end position="22"/>
    </location>
</feature>
<name>A0A1A6A0I7_9TREE</name>
<feature type="region of interest" description="Disordered" evidence="2">
    <location>
        <begin position="264"/>
        <end position="325"/>
    </location>
</feature>
<evidence type="ECO:0000256" key="2">
    <source>
        <dbReference type="SAM" id="MobiDB-lite"/>
    </source>
</evidence>